<feature type="domain" description="Gp28/Gp37-like" evidence="2">
    <location>
        <begin position="39"/>
        <end position="387"/>
    </location>
</feature>
<keyword evidence="4" id="KW-1185">Reference proteome</keyword>
<accession>A0ABN6AYY8</accession>
<evidence type="ECO:0000259" key="2">
    <source>
        <dbReference type="Pfam" id="PF14594"/>
    </source>
</evidence>
<dbReference type="RefSeq" id="WP_232080081.1">
    <property type="nucleotide sequence ID" value="NZ_AP022606.1"/>
</dbReference>
<protein>
    <recommendedName>
        <fullName evidence="2">Gp28/Gp37-like domain-containing protein</fullName>
    </recommendedName>
</protein>
<gene>
    <name evidence="3" type="ORF">MBRA_00510</name>
</gene>
<evidence type="ECO:0000313" key="4">
    <source>
        <dbReference type="Proteomes" id="UP000467379"/>
    </source>
</evidence>
<organism evidence="3 4">
    <name type="scientific">Mycobacterium branderi</name>
    <dbReference type="NCBI Taxonomy" id="43348"/>
    <lineage>
        <taxon>Bacteria</taxon>
        <taxon>Bacillati</taxon>
        <taxon>Actinomycetota</taxon>
        <taxon>Actinomycetes</taxon>
        <taxon>Mycobacteriales</taxon>
        <taxon>Mycobacteriaceae</taxon>
        <taxon>Mycobacterium</taxon>
    </lineage>
</organism>
<proteinExistence type="predicted"/>
<evidence type="ECO:0000313" key="3">
    <source>
        <dbReference type="EMBL" id="BBZ09856.1"/>
    </source>
</evidence>
<sequence length="553" mass="61171">MSAPNEQLAALTGSDPVAAMQAAYQLARPDEAIPTDITVSLYSDYYVSQGQCGDYIEMTCTFPRLKLPDGTLKLKGADPFAQLALTCDTTVVPVVIEIADGALRWSGRVDVAHDKLYEDGTETVECELVGDLTMLDRITAWPEPFLPIEIQPSEAILIGPAITVFKTLVAENCMRLQLGLWELFNTLGSLDLDWRTWFGTLLMQQDLSLTDLMQMVTTPVCVVPTDPLTDTSPWIAIHGRMDTCWKLMRQQLADNGLYASMDLWLPGDPQPEGLLWDLQVATMCFNLKDYQGVTGPTGTIVDGAVRDLVDLEGGLLGNALAPFLNPNNEYVPPGSNIEIAPTLGVNFNPPWVVFNADVDDSGIVSMDIAHHHPVCWQIILGGRSPQWACPPLGNRGGTSPRANLTQRRYERHLGVAGRSADDDDRHYRHLEHAAGWHPGQRLPGVRTVRILRPPCATRSVWVSGAVLPDAVDLRHRHPLCRHIRVVGHGRLPGRAVHVLQRNALALRERRFPGHAGVDHPPQHPLHGLSRRDQGHRQRAGARPHRRPGRRRQA</sequence>
<feature type="compositionally biased region" description="Basic and acidic residues" evidence="1">
    <location>
        <begin position="512"/>
        <end position="521"/>
    </location>
</feature>
<evidence type="ECO:0000256" key="1">
    <source>
        <dbReference type="SAM" id="MobiDB-lite"/>
    </source>
</evidence>
<dbReference type="Pfam" id="PF14594">
    <property type="entry name" value="Sipho_Gp37"/>
    <property type="match status" value="1"/>
</dbReference>
<feature type="compositionally biased region" description="Basic residues" evidence="1">
    <location>
        <begin position="536"/>
        <end position="553"/>
    </location>
</feature>
<dbReference type="Proteomes" id="UP000467379">
    <property type="component" value="Chromosome"/>
</dbReference>
<dbReference type="EMBL" id="AP022606">
    <property type="protein sequence ID" value="BBZ09856.1"/>
    <property type="molecule type" value="Genomic_DNA"/>
</dbReference>
<reference evidence="3 4" key="1">
    <citation type="journal article" date="2019" name="Emerg. Microbes Infect.">
        <title>Comprehensive subspecies identification of 175 nontuberculous mycobacteria species based on 7547 genomic profiles.</title>
        <authorList>
            <person name="Matsumoto Y."/>
            <person name="Kinjo T."/>
            <person name="Motooka D."/>
            <person name="Nabeya D."/>
            <person name="Jung N."/>
            <person name="Uechi K."/>
            <person name="Horii T."/>
            <person name="Iida T."/>
            <person name="Fujita J."/>
            <person name="Nakamura S."/>
        </authorList>
    </citation>
    <scope>NUCLEOTIDE SEQUENCE [LARGE SCALE GENOMIC DNA]</scope>
    <source>
        <strain evidence="3 4">JCM 12687</strain>
    </source>
</reference>
<feature type="region of interest" description="Disordered" evidence="1">
    <location>
        <begin position="512"/>
        <end position="553"/>
    </location>
</feature>
<dbReference type="InterPro" id="IPR029432">
    <property type="entry name" value="Gp28/Gp37-like_dom"/>
</dbReference>
<name>A0ABN6AYY8_9MYCO</name>